<dbReference type="Proteomes" id="UP000199517">
    <property type="component" value="Unassembled WGS sequence"/>
</dbReference>
<dbReference type="RefSeq" id="WP_092949390.1">
    <property type="nucleotide sequence ID" value="NZ_FOMQ01000001.1"/>
</dbReference>
<accession>A0A1I1RYB0</accession>
<organism evidence="4 5">
    <name type="scientific">Paracidovorax konjaci</name>
    <dbReference type="NCBI Taxonomy" id="32040"/>
    <lineage>
        <taxon>Bacteria</taxon>
        <taxon>Pseudomonadati</taxon>
        <taxon>Pseudomonadota</taxon>
        <taxon>Betaproteobacteria</taxon>
        <taxon>Burkholderiales</taxon>
        <taxon>Comamonadaceae</taxon>
        <taxon>Paracidovorax</taxon>
    </lineage>
</organism>
<keyword evidence="2" id="KW-1133">Transmembrane helix</keyword>
<dbReference type="OrthoDB" id="9797746at2"/>
<gene>
    <name evidence="4" type="ORF">SAMN04489710_101475</name>
</gene>
<protein>
    <submittedName>
        <fullName evidence="4">Putative solute:sodium symporter small subunit</fullName>
    </submittedName>
</protein>
<sequence length="127" mass="13411">MPAPPPPPQPRAEDGAREPSAGAPFAPDLHDARHLWLKAALLLAWALVSFGACYFVRDLAWRVGDWPLGYWIASQGAVLAFIAIVVVYCVAMNRFERADARAAQAAVSRAAAAQAAGDAAPAAPRHG</sequence>
<dbReference type="InterPro" id="IPR019886">
    <property type="entry name" value="Na_symporter_ssu"/>
</dbReference>
<dbReference type="STRING" id="32040.SAMN04489710_101475"/>
<feature type="transmembrane region" description="Helical" evidence="2">
    <location>
        <begin position="69"/>
        <end position="91"/>
    </location>
</feature>
<dbReference type="EMBL" id="FOMQ01000001">
    <property type="protein sequence ID" value="SFD39271.1"/>
    <property type="molecule type" value="Genomic_DNA"/>
</dbReference>
<evidence type="ECO:0000256" key="1">
    <source>
        <dbReference type="SAM" id="MobiDB-lite"/>
    </source>
</evidence>
<feature type="region of interest" description="Disordered" evidence="1">
    <location>
        <begin position="1"/>
        <end position="24"/>
    </location>
</feature>
<keyword evidence="5" id="KW-1185">Reference proteome</keyword>
<proteinExistence type="predicted"/>
<evidence type="ECO:0000313" key="4">
    <source>
        <dbReference type="EMBL" id="SFD39271.1"/>
    </source>
</evidence>
<keyword evidence="2" id="KW-0812">Transmembrane</keyword>
<keyword evidence="2" id="KW-0472">Membrane</keyword>
<dbReference type="Pfam" id="PF13937">
    <property type="entry name" value="DUF4212"/>
    <property type="match status" value="1"/>
</dbReference>
<feature type="transmembrane region" description="Helical" evidence="2">
    <location>
        <begin position="35"/>
        <end position="57"/>
    </location>
</feature>
<feature type="compositionally biased region" description="Pro residues" evidence="1">
    <location>
        <begin position="1"/>
        <end position="10"/>
    </location>
</feature>
<evidence type="ECO:0000256" key="2">
    <source>
        <dbReference type="SAM" id="Phobius"/>
    </source>
</evidence>
<reference evidence="5" key="1">
    <citation type="submission" date="2016-10" db="EMBL/GenBank/DDBJ databases">
        <authorList>
            <person name="Varghese N."/>
            <person name="Submissions S."/>
        </authorList>
    </citation>
    <scope>NUCLEOTIDE SEQUENCE [LARGE SCALE GENOMIC DNA]</scope>
    <source>
        <strain evidence="5">DSM 7481</strain>
    </source>
</reference>
<dbReference type="AlphaFoldDB" id="A0A1I1RYB0"/>
<evidence type="ECO:0000259" key="3">
    <source>
        <dbReference type="Pfam" id="PF13937"/>
    </source>
</evidence>
<name>A0A1I1RYB0_9BURK</name>
<dbReference type="NCBIfam" id="TIGR03647">
    <property type="entry name" value="Na_symport_sm"/>
    <property type="match status" value="1"/>
</dbReference>
<evidence type="ECO:0000313" key="5">
    <source>
        <dbReference type="Proteomes" id="UP000199517"/>
    </source>
</evidence>
<feature type="domain" description="Sodium symporter small subunit" evidence="3">
    <location>
        <begin position="33"/>
        <end position="97"/>
    </location>
</feature>